<dbReference type="STRING" id="1122159.SAMN02745246_04092"/>
<dbReference type="Proteomes" id="UP000290608">
    <property type="component" value="Unassembled WGS sequence"/>
</dbReference>
<gene>
    <name evidence="2" type="ORF">DSL99_4082</name>
</gene>
<dbReference type="NCBIfam" id="TIGR02284">
    <property type="entry name" value="PA2169 family four-helix-bundle protein"/>
    <property type="match status" value="1"/>
</dbReference>
<accession>A0A4Q0P2S9</accession>
<dbReference type="EMBL" id="QOVL01000035">
    <property type="protein sequence ID" value="RXG20874.1"/>
    <property type="molecule type" value="Genomic_DNA"/>
</dbReference>
<organism evidence="2 3">
    <name type="scientific">Leeuwenhoekiella marinoflava</name>
    <dbReference type="NCBI Taxonomy" id="988"/>
    <lineage>
        <taxon>Bacteria</taxon>
        <taxon>Pseudomonadati</taxon>
        <taxon>Bacteroidota</taxon>
        <taxon>Flavobacteriia</taxon>
        <taxon>Flavobacteriales</taxon>
        <taxon>Flavobacteriaceae</taxon>
        <taxon>Leeuwenhoekiella</taxon>
    </lineage>
</organism>
<reference evidence="2 3" key="1">
    <citation type="submission" date="2018-07" db="EMBL/GenBank/DDBJ databases">
        <title>Leeuwenhoekiella genomics.</title>
        <authorList>
            <person name="Tahon G."/>
            <person name="Willems A."/>
        </authorList>
    </citation>
    <scope>NUCLEOTIDE SEQUENCE [LARGE SCALE GENOMIC DNA]</scope>
    <source>
        <strain evidence="2 3">LMG 1345</strain>
    </source>
</reference>
<dbReference type="InterPro" id="IPR016920">
    <property type="entry name" value="UCP029477"/>
</dbReference>
<sequence length="157" mass="18096">METTREQAKQQSHDETVASLQELLEKTYDAEAGYKEALKKAENVHLKNYLKERAVLRNRFATELSDALIRLDEKPKEKGSTVGDLHRTWMNIKQAFSTDKDEAILEECIRGEKASVEEYEEVLQKKPYRPEITNIITSQKREVAQSLSNIKTLEDLA</sequence>
<name>A0A4Q0P2S9_9FLAO</name>
<evidence type="ECO:0000259" key="1">
    <source>
        <dbReference type="Pfam" id="PF09537"/>
    </source>
</evidence>
<dbReference type="PIRSF" id="PIRSF029477">
    <property type="entry name" value="UCP029477"/>
    <property type="match status" value="1"/>
</dbReference>
<proteinExistence type="predicted"/>
<dbReference type="InterPro" id="IPR012347">
    <property type="entry name" value="Ferritin-like"/>
</dbReference>
<protein>
    <recommendedName>
        <fullName evidence="1">DUF2383 domain-containing protein</fullName>
    </recommendedName>
</protein>
<feature type="domain" description="DUF2383" evidence="1">
    <location>
        <begin position="16"/>
        <end position="125"/>
    </location>
</feature>
<dbReference type="InterPro" id="IPR019052">
    <property type="entry name" value="DUF2383"/>
</dbReference>
<dbReference type="Gene3D" id="1.20.1260.10">
    <property type="match status" value="1"/>
</dbReference>
<dbReference type="RefSeq" id="WP_073101257.1">
    <property type="nucleotide sequence ID" value="NZ_JBALUR010000001.1"/>
</dbReference>
<dbReference type="Pfam" id="PF09537">
    <property type="entry name" value="DUF2383"/>
    <property type="match status" value="1"/>
</dbReference>
<dbReference type="AlphaFoldDB" id="A0A4Q0P2S9"/>
<evidence type="ECO:0000313" key="2">
    <source>
        <dbReference type="EMBL" id="RXG20874.1"/>
    </source>
</evidence>
<dbReference type="InterPro" id="IPR011971">
    <property type="entry name" value="CHP02284"/>
</dbReference>
<dbReference type="InterPro" id="IPR009078">
    <property type="entry name" value="Ferritin-like_SF"/>
</dbReference>
<dbReference type="SUPFAM" id="SSF47240">
    <property type="entry name" value="Ferritin-like"/>
    <property type="match status" value="1"/>
</dbReference>
<evidence type="ECO:0000313" key="3">
    <source>
        <dbReference type="Proteomes" id="UP000290608"/>
    </source>
</evidence>
<comment type="caution">
    <text evidence="2">The sequence shown here is derived from an EMBL/GenBank/DDBJ whole genome shotgun (WGS) entry which is preliminary data.</text>
</comment>